<evidence type="ECO:0000256" key="1">
    <source>
        <dbReference type="ARBA" id="ARBA00022737"/>
    </source>
</evidence>
<dbReference type="Gene3D" id="1.25.40.20">
    <property type="entry name" value="Ankyrin repeat-containing domain"/>
    <property type="match status" value="2"/>
</dbReference>
<dbReference type="SMART" id="SM00248">
    <property type="entry name" value="ANK"/>
    <property type="match status" value="2"/>
</dbReference>
<evidence type="ECO:0000256" key="4">
    <source>
        <dbReference type="SAM" id="MobiDB-lite"/>
    </source>
</evidence>
<feature type="compositionally biased region" description="Acidic residues" evidence="4">
    <location>
        <begin position="101"/>
        <end position="110"/>
    </location>
</feature>
<dbReference type="PROSITE" id="PS50297">
    <property type="entry name" value="ANK_REP_REGION"/>
    <property type="match status" value="2"/>
</dbReference>
<gene>
    <name evidence="5" type="ORF">FBUS_03773</name>
</gene>
<feature type="compositionally biased region" description="Polar residues" evidence="4">
    <location>
        <begin position="120"/>
        <end position="129"/>
    </location>
</feature>
<dbReference type="AlphaFoldDB" id="A0A8E0VGZ5"/>
<dbReference type="Pfam" id="PF12796">
    <property type="entry name" value="Ank_2"/>
    <property type="match status" value="1"/>
</dbReference>
<sequence>ANFTPLLFACYHGHLSLAETLLRRGADITAKDQNGWTALHWAAQRCHADIVELLLDYGASRSMEDVRGDMPCDVTNDLGLRDCLLPDPQYPNIVSNGYVTTDEEDEDDTDEASHYDLGRSPNNCENDFSVQHGYYAPSRSQPHNPNGSSRIPSDSVVPDLSCKTDARINETNELNILDAEVQKLSLAVFEATEL</sequence>
<comment type="caution">
    <text evidence="5">The sequence shown here is derived from an EMBL/GenBank/DDBJ whole genome shotgun (WGS) entry which is preliminary data.</text>
</comment>
<dbReference type="InterPro" id="IPR002110">
    <property type="entry name" value="Ankyrin_rpt"/>
</dbReference>
<dbReference type="PANTHER" id="PTHR24171">
    <property type="entry name" value="ANKYRIN REPEAT DOMAIN-CONTAINING PROTEIN 39-RELATED"/>
    <property type="match status" value="1"/>
</dbReference>
<name>A0A8E0VGZ5_9TREM</name>
<proteinExistence type="predicted"/>
<dbReference type="Proteomes" id="UP000728185">
    <property type="component" value="Unassembled WGS sequence"/>
</dbReference>
<protein>
    <submittedName>
        <fullName evidence="5">Ankyrin-3</fullName>
    </submittedName>
</protein>
<feature type="non-terminal residue" evidence="5">
    <location>
        <position position="1"/>
    </location>
</feature>
<evidence type="ECO:0000256" key="2">
    <source>
        <dbReference type="ARBA" id="ARBA00023043"/>
    </source>
</evidence>
<feature type="compositionally biased region" description="Polar residues" evidence="4">
    <location>
        <begin position="138"/>
        <end position="152"/>
    </location>
</feature>
<evidence type="ECO:0000256" key="3">
    <source>
        <dbReference type="PROSITE-ProRule" id="PRU00023"/>
    </source>
</evidence>
<keyword evidence="6" id="KW-1185">Reference proteome</keyword>
<organism evidence="5 6">
    <name type="scientific">Fasciolopsis buskii</name>
    <dbReference type="NCBI Taxonomy" id="27845"/>
    <lineage>
        <taxon>Eukaryota</taxon>
        <taxon>Metazoa</taxon>
        <taxon>Spiralia</taxon>
        <taxon>Lophotrochozoa</taxon>
        <taxon>Platyhelminthes</taxon>
        <taxon>Trematoda</taxon>
        <taxon>Digenea</taxon>
        <taxon>Plagiorchiida</taxon>
        <taxon>Echinostomata</taxon>
        <taxon>Echinostomatoidea</taxon>
        <taxon>Fasciolidae</taxon>
        <taxon>Fasciolopsis</taxon>
    </lineage>
</organism>
<keyword evidence="2 3" id="KW-0040">ANK repeat</keyword>
<dbReference type="OrthoDB" id="194358at2759"/>
<reference evidence="5" key="1">
    <citation type="submission" date="2019-05" db="EMBL/GenBank/DDBJ databases">
        <title>Annotation for the trematode Fasciolopsis buski.</title>
        <authorList>
            <person name="Choi Y.-J."/>
        </authorList>
    </citation>
    <scope>NUCLEOTIDE SEQUENCE</scope>
    <source>
        <strain evidence="5">HT</strain>
        <tissue evidence="5">Whole worm</tissue>
    </source>
</reference>
<accession>A0A8E0VGZ5</accession>
<dbReference type="PROSITE" id="PS50088">
    <property type="entry name" value="ANK_REPEAT"/>
    <property type="match status" value="2"/>
</dbReference>
<feature type="repeat" description="ANK" evidence="3">
    <location>
        <begin position="34"/>
        <end position="66"/>
    </location>
</feature>
<evidence type="ECO:0000313" key="6">
    <source>
        <dbReference type="Proteomes" id="UP000728185"/>
    </source>
</evidence>
<dbReference type="SUPFAM" id="SSF48403">
    <property type="entry name" value="Ankyrin repeat"/>
    <property type="match status" value="1"/>
</dbReference>
<dbReference type="InterPro" id="IPR036770">
    <property type="entry name" value="Ankyrin_rpt-contain_sf"/>
</dbReference>
<feature type="repeat" description="ANK" evidence="3">
    <location>
        <begin position="1"/>
        <end position="33"/>
    </location>
</feature>
<evidence type="ECO:0000313" key="5">
    <source>
        <dbReference type="EMBL" id="KAA0188992.1"/>
    </source>
</evidence>
<dbReference type="EMBL" id="LUCM01008081">
    <property type="protein sequence ID" value="KAA0188992.1"/>
    <property type="molecule type" value="Genomic_DNA"/>
</dbReference>
<feature type="region of interest" description="Disordered" evidence="4">
    <location>
        <begin position="94"/>
        <end position="158"/>
    </location>
</feature>
<keyword evidence="1" id="KW-0677">Repeat</keyword>